<name>A0ABS9SSX4_9ACTN</name>
<dbReference type="RefSeq" id="WP_241057311.1">
    <property type="nucleotide sequence ID" value="NZ_JAKWJU010000002.1"/>
</dbReference>
<dbReference type="SUPFAM" id="SSF140959">
    <property type="entry name" value="Indolic compounds 2,3-dioxygenase-like"/>
    <property type="match status" value="1"/>
</dbReference>
<evidence type="ECO:0000313" key="2">
    <source>
        <dbReference type="Proteomes" id="UP001166784"/>
    </source>
</evidence>
<dbReference type="EMBL" id="JAKWJU010000002">
    <property type="protein sequence ID" value="MCH6159352.1"/>
    <property type="molecule type" value="Genomic_DNA"/>
</dbReference>
<dbReference type="PANTHER" id="PTHR10138">
    <property type="entry name" value="TRYPTOPHAN 2,3-DIOXYGENASE"/>
    <property type="match status" value="1"/>
</dbReference>
<dbReference type="InterPro" id="IPR037217">
    <property type="entry name" value="Trp/Indoleamine_2_3_dOase-like"/>
</dbReference>
<dbReference type="PANTHER" id="PTHR10138:SF0">
    <property type="entry name" value="TRYPTOPHAN 2,3-DIOXYGENASE"/>
    <property type="match status" value="1"/>
</dbReference>
<keyword evidence="2" id="KW-1185">Reference proteome</keyword>
<gene>
    <name evidence="1" type="ORF">MMA15_02640</name>
</gene>
<evidence type="ECO:0000313" key="1">
    <source>
        <dbReference type="EMBL" id="MCH6159352.1"/>
    </source>
</evidence>
<reference evidence="1" key="1">
    <citation type="submission" date="2022-03" db="EMBL/GenBank/DDBJ databases">
        <authorList>
            <person name="Santos J.D.N."/>
            <person name="Kallscheuer N."/>
            <person name="Jogler C."/>
            <person name="Lage O.M."/>
        </authorList>
    </citation>
    <scope>NUCLEOTIDE SEQUENCE</scope>
    <source>
        <strain evidence="1">M600PL45_2</strain>
    </source>
</reference>
<accession>A0ABS9SSX4</accession>
<dbReference type="Pfam" id="PF03301">
    <property type="entry name" value="Trp_dioxygenase"/>
    <property type="match status" value="2"/>
</dbReference>
<reference evidence="1" key="2">
    <citation type="journal article" date="2023" name="Int. J. Syst. Evol. Microbiol.">
        <title>Streptomyces marispadix sp. nov., isolated from marine beach sediment of the Northern Coast of Portugal.</title>
        <authorList>
            <person name="dos Santos J.D.N."/>
            <person name="Vitorino I.R."/>
            <person name="Kallscheuer N."/>
            <person name="Srivastava A."/>
            <person name="Krautwurst S."/>
            <person name="Marz M."/>
            <person name="Jogler C."/>
            <person name="Lobo Da Cunha A."/>
            <person name="Catita J."/>
            <person name="Goncalves H."/>
            <person name="Gonzalez I."/>
            <person name="Reyes F."/>
            <person name="Lage O.M."/>
        </authorList>
    </citation>
    <scope>NUCLEOTIDE SEQUENCE</scope>
    <source>
        <strain evidence="1">M600PL45_2</strain>
    </source>
</reference>
<protein>
    <submittedName>
        <fullName evidence="1">Tryptophan 2,3-dioxygenase family protein</fullName>
    </submittedName>
</protein>
<sequence length="266" mass="29909">MKGSTAGSGTAGVNGCPVAHQPSGAGDAGPGYGDLLRLDELLALPPGPTKLHDEHLFYVAHMVYELWFKVILDELECARDGMFTGDVPRALYCLRRVATIERVMVQQVEVLETISPGSFARLRPLLYQASGIQSVQFREIEFLSGLKDERHLGRGDLRPADRESLRRRLAEPTLGDAFRELRRRRGDPDLLELLREEIPDSELLSVAEALTDHDEQFSVWRSRHVHMVERIIGAKPGTGGSSGVHYLRSTLDERFFPELWELRTRL</sequence>
<proteinExistence type="predicted"/>
<comment type="caution">
    <text evidence="1">The sequence shown here is derived from an EMBL/GenBank/DDBJ whole genome shotgun (WGS) entry which is preliminary data.</text>
</comment>
<dbReference type="InterPro" id="IPR004981">
    <property type="entry name" value="Trp_2_3_dOase"/>
</dbReference>
<dbReference type="Gene3D" id="1.20.58.480">
    <property type="match status" value="1"/>
</dbReference>
<organism evidence="1 2">
    <name type="scientific">Streptomyces marispadix</name>
    <dbReference type="NCBI Taxonomy" id="2922868"/>
    <lineage>
        <taxon>Bacteria</taxon>
        <taxon>Bacillati</taxon>
        <taxon>Actinomycetota</taxon>
        <taxon>Actinomycetes</taxon>
        <taxon>Kitasatosporales</taxon>
        <taxon>Streptomycetaceae</taxon>
        <taxon>Streptomyces</taxon>
    </lineage>
</organism>
<dbReference type="Proteomes" id="UP001166784">
    <property type="component" value="Unassembled WGS sequence"/>
</dbReference>